<dbReference type="Proteomes" id="UP000472727">
    <property type="component" value="Unassembled WGS sequence"/>
</dbReference>
<accession>A0A7C8R060</accession>
<organism evidence="1 2">
    <name type="scientific">Orbilia oligospora</name>
    <name type="common">Nematode-trapping fungus</name>
    <name type="synonym">Arthrobotrys oligospora</name>
    <dbReference type="NCBI Taxonomy" id="2813651"/>
    <lineage>
        <taxon>Eukaryota</taxon>
        <taxon>Fungi</taxon>
        <taxon>Dikarya</taxon>
        <taxon>Ascomycota</taxon>
        <taxon>Pezizomycotina</taxon>
        <taxon>Orbiliomycetes</taxon>
        <taxon>Orbiliales</taxon>
        <taxon>Orbiliaceae</taxon>
        <taxon>Orbilia</taxon>
    </lineage>
</organism>
<protein>
    <submittedName>
        <fullName evidence="1">Uncharacterized protein</fullName>
    </submittedName>
</protein>
<dbReference type="AlphaFoldDB" id="A0A7C8R060"/>
<evidence type="ECO:0000313" key="1">
    <source>
        <dbReference type="EMBL" id="KAF3228795.1"/>
    </source>
</evidence>
<gene>
    <name evidence="1" type="ORF">TWF106_006315</name>
</gene>
<comment type="caution">
    <text evidence="1">The sequence shown here is derived from an EMBL/GenBank/DDBJ whole genome shotgun (WGS) entry which is preliminary data.</text>
</comment>
<reference evidence="1 2" key="1">
    <citation type="submission" date="2019-06" db="EMBL/GenBank/DDBJ databases">
        <authorList>
            <person name="Palmer J.M."/>
        </authorList>
    </citation>
    <scope>NUCLEOTIDE SEQUENCE [LARGE SCALE GENOMIC DNA]</scope>
    <source>
        <strain evidence="1 2">TWF106</strain>
    </source>
</reference>
<name>A0A7C8R060_ORBOL</name>
<proteinExistence type="predicted"/>
<dbReference type="EMBL" id="WIWS01000003">
    <property type="protein sequence ID" value="KAF3228795.1"/>
    <property type="molecule type" value="Genomic_DNA"/>
</dbReference>
<sequence>MTATNVQAEYKMITYTSYWLFQVPENYWWGLIPLFGNKLATDLSCDTHQPSDLAIPLHPSPNTSIQSWYPYSYSGSQIESFYDQEAPYQPMEPILGSQSIYPSSPSKITALVGVEERTRQIGVGLLSRAIGPVSNAGWTAVNFYTLIKILVESIKGVNTSRRVDFAPSVYTLDVQVASGVIQNNKRGVICKRINKMLSREESMTTGFFLLRMKTVAPF</sequence>
<evidence type="ECO:0000313" key="2">
    <source>
        <dbReference type="Proteomes" id="UP000472727"/>
    </source>
</evidence>